<feature type="transmembrane region" description="Helical" evidence="1">
    <location>
        <begin position="920"/>
        <end position="944"/>
    </location>
</feature>
<feature type="transmembrane region" description="Helical" evidence="1">
    <location>
        <begin position="970"/>
        <end position="986"/>
    </location>
</feature>
<reference evidence="2 3" key="1">
    <citation type="submission" date="2018-06" db="EMBL/GenBank/DDBJ databases">
        <title>Genomic Encyclopedia of Archaeal and Bacterial Type Strains, Phase II (KMG-II): from individual species to whole genera.</title>
        <authorList>
            <person name="Goeker M."/>
        </authorList>
    </citation>
    <scope>NUCLEOTIDE SEQUENCE [LARGE SCALE GENOMIC DNA]</scope>
    <source>
        <strain evidence="2 3">DSM 15361</strain>
    </source>
</reference>
<dbReference type="RefSeq" id="WP_111540112.1">
    <property type="nucleotide sequence ID" value="NZ_QKYV01000002.1"/>
</dbReference>
<keyword evidence="3" id="KW-1185">Reference proteome</keyword>
<evidence type="ECO:0000256" key="1">
    <source>
        <dbReference type="SAM" id="Phobius"/>
    </source>
</evidence>
<feature type="transmembrane region" description="Helical" evidence="1">
    <location>
        <begin position="346"/>
        <end position="363"/>
    </location>
</feature>
<feature type="transmembrane region" description="Helical" evidence="1">
    <location>
        <begin position="394"/>
        <end position="418"/>
    </location>
</feature>
<dbReference type="SUPFAM" id="SSF82866">
    <property type="entry name" value="Multidrug efflux transporter AcrB transmembrane domain"/>
    <property type="match status" value="2"/>
</dbReference>
<dbReference type="GO" id="GO:0042910">
    <property type="term" value="F:xenobiotic transmembrane transporter activity"/>
    <property type="evidence" value="ECO:0007669"/>
    <property type="project" value="TreeGrafter"/>
</dbReference>
<organism evidence="2 3">
    <name type="scientific">Mesonia algae</name>
    <dbReference type="NCBI Taxonomy" id="213248"/>
    <lineage>
        <taxon>Bacteria</taxon>
        <taxon>Pseudomonadati</taxon>
        <taxon>Bacteroidota</taxon>
        <taxon>Flavobacteriia</taxon>
        <taxon>Flavobacteriales</taxon>
        <taxon>Flavobacteriaceae</taxon>
        <taxon>Mesonia</taxon>
    </lineage>
</organism>
<dbReference type="PANTHER" id="PTHR32063:SF18">
    <property type="entry name" value="CATION EFFLUX SYSTEM PROTEIN"/>
    <property type="match status" value="1"/>
</dbReference>
<proteinExistence type="predicted"/>
<feature type="transmembrane region" description="Helical" evidence="1">
    <location>
        <begin position="865"/>
        <end position="887"/>
    </location>
</feature>
<dbReference type="SUPFAM" id="SSF82714">
    <property type="entry name" value="Multidrug efflux transporter AcrB TolC docking domain, DN and DC subdomains"/>
    <property type="match status" value="2"/>
</dbReference>
<dbReference type="Gene3D" id="3.30.2090.10">
    <property type="entry name" value="Multidrug efflux transporter AcrB TolC docking domain, DN and DC subdomains"/>
    <property type="match status" value="2"/>
</dbReference>
<dbReference type="PANTHER" id="PTHR32063">
    <property type="match status" value="1"/>
</dbReference>
<gene>
    <name evidence="2" type="ORF">LX95_00764</name>
</gene>
<evidence type="ECO:0000313" key="2">
    <source>
        <dbReference type="EMBL" id="PZW42453.1"/>
    </source>
</evidence>
<accession>A0A2W7IUU9</accession>
<dbReference type="Gene3D" id="3.30.70.1440">
    <property type="entry name" value="Multidrug efflux transporter AcrB pore domain"/>
    <property type="match status" value="1"/>
</dbReference>
<protein>
    <submittedName>
        <fullName evidence="2">Multidrug efflux pump subunit AcrB</fullName>
    </submittedName>
</protein>
<dbReference type="EMBL" id="QKYV01000002">
    <property type="protein sequence ID" value="PZW42453.1"/>
    <property type="molecule type" value="Genomic_DNA"/>
</dbReference>
<feature type="transmembrane region" description="Helical" evidence="1">
    <location>
        <begin position="438"/>
        <end position="459"/>
    </location>
</feature>
<dbReference type="SUPFAM" id="SSF82693">
    <property type="entry name" value="Multidrug efflux transporter AcrB pore domain, PN1, PN2, PC1 and PC2 subdomains"/>
    <property type="match status" value="2"/>
</dbReference>
<dbReference type="Gene3D" id="3.30.70.1430">
    <property type="entry name" value="Multidrug efflux transporter AcrB pore domain"/>
    <property type="match status" value="2"/>
</dbReference>
<dbReference type="InterPro" id="IPR027463">
    <property type="entry name" value="AcrB_DN_DC_subdom"/>
</dbReference>
<dbReference type="Gene3D" id="3.30.70.1320">
    <property type="entry name" value="Multidrug efflux transporter AcrB pore domain like"/>
    <property type="match status" value="1"/>
</dbReference>
<dbReference type="Proteomes" id="UP000249542">
    <property type="component" value="Unassembled WGS sequence"/>
</dbReference>
<feature type="transmembrane region" description="Helical" evidence="1">
    <location>
        <begin position="471"/>
        <end position="493"/>
    </location>
</feature>
<keyword evidence="1" id="KW-0812">Transmembrane</keyword>
<name>A0A2W7IUU9_9FLAO</name>
<dbReference type="AlphaFoldDB" id="A0A2W7IUU9"/>
<dbReference type="GO" id="GO:0005886">
    <property type="term" value="C:plasma membrane"/>
    <property type="evidence" value="ECO:0007669"/>
    <property type="project" value="TreeGrafter"/>
</dbReference>
<feature type="transmembrane region" description="Helical" evidence="1">
    <location>
        <begin position="894"/>
        <end position="914"/>
    </location>
</feature>
<feature type="transmembrane region" description="Helical" evidence="1">
    <location>
        <begin position="538"/>
        <end position="557"/>
    </location>
</feature>
<comment type="caution">
    <text evidence="2">The sequence shown here is derived from an EMBL/GenBank/DDBJ whole genome shotgun (WGS) entry which is preliminary data.</text>
</comment>
<dbReference type="Gene3D" id="1.20.1640.10">
    <property type="entry name" value="Multidrug efflux transporter AcrB transmembrane domain"/>
    <property type="match status" value="2"/>
</dbReference>
<evidence type="ECO:0000313" key="3">
    <source>
        <dbReference type="Proteomes" id="UP000249542"/>
    </source>
</evidence>
<dbReference type="Pfam" id="PF00873">
    <property type="entry name" value="ACR_tran"/>
    <property type="match status" value="1"/>
</dbReference>
<keyword evidence="1" id="KW-1133">Transmembrane helix</keyword>
<dbReference type="InterPro" id="IPR001036">
    <property type="entry name" value="Acrflvin-R"/>
</dbReference>
<feature type="transmembrane region" description="Helical" evidence="1">
    <location>
        <begin position="16"/>
        <end position="36"/>
    </location>
</feature>
<feature type="transmembrane region" description="Helical" evidence="1">
    <location>
        <begin position="998"/>
        <end position="1021"/>
    </location>
</feature>
<keyword evidence="1" id="KW-0472">Membrane</keyword>
<sequence>MKKQGTVIEWGMKHKAFPLALALTLLVIGLIGLFNMSRNEFPDFTTRTGLVIGSFPGASSEEVETQLTSKLEEYLFTFNEVDKTKTYSYSKNGMSYVYLEVSDRIGKDETQQFWNKLKNNLFVFQQQSLPKGVRGIAVNSDFGNTAAMILSVQSKTRPYKDLQLHVEDIIDNLRQIEDMAKITYSGGLTEQIAVSVDQNKLAQYGISPGMLMQSLQTRGTILPGGTLENKNFDRPIHIDAFLNDVSDVAQHIIRSDKNGNVIRLSDIANVKREYEDPDSYIQTGGTKAMIITLEMAKGNNIVQFGEEIKEHLAQLKQDLPEDIEVRTIADQPVVVDHSIGHFMKEFGYALLGVILVCMLLLPFRVASLAAATIPITISATLALMYLFSMELNTVTLAALIVVLGIVVDDPIVVIDNYVEKLDEGESRFEAAYHSAVELFPSVFTATLAISATFFPLMFFMTGTAKDFLSTFPFTISIALFLSLAISILLVPFLNTVFIKKGLHSEKDEDDAKKKKSMLDRLQDFFNNSVEKAMEHYKITVFMGVFSIILGVFLFSNVSQELFPIVERDQFAIEVNLSKGSNLQETAAIVEEFEEILAKDERILDYTSFIGESSPRFHMVYAPNLPAKNYAQILVTTASNDATEEVLREYDDKYSKMFPNAYLRMKQLNMVGKPAPIEVRLYGNDISELKKYGDQIIDLARETPQTIWSRSNFGELYSSVSIDIKEEQAAQAGLTKENIGNAIAMNMEGLQTTQIYEDDYAINIKIKAENHAAQTISDLSQLSILAPNTGNVIPLKQVANITPAWEQEQIVRRNGMRCLTIRVDIEKGAVANVVQGKMTPKIEELDIPSHIRINYGGEHEMSEENLLPMGISLLISVLLIILILIWHFKSFKHAALSFITMPLSILGAALGLLLMQYPFGFTSFLGILALCGIVVRNGIILIDFADELRIHHGKNVLQAAILSAQRRMRPIFLTSSAAAVGVTPMIISRSSLWGPLGTVIAFGLLVSMVLTLYVLPALYWLFFRNEEKTEEENNEEELKTINS</sequence>
<dbReference type="PRINTS" id="PR00702">
    <property type="entry name" value="ACRIFLAVINRP"/>
</dbReference>